<dbReference type="CDD" id="cd05930">
    <property type="entry name" value="A_NRPS"/>
    <property type="match status" value="1"/>
</dbReference>
<evidence type="ECO:0000256" key="3">
    <source>
        <dbReference type="ARBA" id="ARBA00022553"/>
    </source>
</evidence>
<evidence type="ECO:0000313" key="6">
    <source>
        <dbReference type="Proteomes" id="UP000649739"/>
    </source>
</evidence>
<dbReference type="InterPro" id="IPR025110">
    <property type="entry name" value="AMP-bd_C"/>
</dbReference>
<dbReference type="Pfam" id="PF00668">
    <property type="entry name" value="Condensation"/>
    <property type="match status" value="1"/>
</dbReference>
<organism evidence="5 6">
    <name type="scientific">Pilimelia anulata</name>
    <dbReference type="NCBI Taxonomy" id="53371"/>
    <lineage>
        <taxon>Bacteria</taxon>
        <taxon>Bacillati</taxon>
        <taxon>Actinomycetota</taxon>
        <taxon>Actinomycetes</taxon>
        <taxon>Micromonosporales</taxon>
        <taxon>Micromonosporaceae</taxon>
        <taxon>Pilimelia</taxon>
    </lineage>
</organism>
<dbReference type="Pfam" id="PF00550">
    <property type="entry name" value="PP-binding"/>
    <property type="match status" value="1"/>
</dbReference>
<reference evidence="5" key="1">
    <citation type="journal article" date="2014" name="Int. J. Syst. Evol. Microbiol.">
        <title>Complete genome sequence of Corynebacterium casei LMG S-19264T (=DSM 44701T), isolated from a smear-ripened cheese.</title>
        <authorList>
            <consortium name="US DOE Joint Genome Institute (JGI-PGF)"/>
            <person name="Walter F."/>
            <person name="Albersmeier A."/>
            <person name="Kalinowski J."/>
            <person name="Ruckert C."/>
        </authorList>
    </citation>
    <scope>NUCLEOTIDE SEQUENCE</scope>
    <source>
        <strain evidence="5">JCM 3090</strain>
    </source>
</reference>
<dbReference type="Gene3D" id="3.40.50.980">
    <property type="match status" value="2"/>
</dbReference>
<evidence type="ECO:0000259" key="4">
    <source>
        <dbReference type="PROSITE" id="PS50075"/>
    </source>
</evidence>
<accession>A0A8J3BHD6</accession>
<dbReference type="InterPro" id="IPR020802">
    <property type="entry name" value="TesA-like"/>
</dbReference>
<dbReference type="PANTHER" id="PTHR45527:SF1">
    <property type="entry name" value="FATTY ACID SYNTHASE"/>
    <property type="match status" value="1"/>
</dbReference>
<dbReference type="InterPro" id="IPR010071">
    <property type="entry name" value="AA_adenyl_dom"/>
</dbReference>
<dbReference type="Pfam" id="PF13193">
    <property type="entry name" value="AMP-binding_C"/>
    <property type="match status" value="1"/>
</dbReference>
<dbReference type="InterPro" id="IPR029058">
    <property type="entry name" value="AB_hydrolase_fold"/>
</dbReference>
<dbReference type="Proteomes" id="UP000649739">
    <property type="component" value="Unassembled WGS sequence"/>
</dbReference>
<evidence type="ECO:0000313" key="5">
    <source>
        <dbReference type="EMBL" id="GGK03630.1"/>
    </source>
</evidence>
<dbReference type="CDD" id="cd19531">
    <property type="entry name" value="LCL_NRPS-like"/>
    <property type="match status" value="1"/>
</dbReference>
<comment type="cofactor">
    <cofactor evidence="1">
        <name>pantetheine 4'-phosphate</name>
        <dbReference type="ChEBI" id="CHEBI:47942"/>
    </cofactor>
</comment>
<dbReference type="GO" id="GO:0043041">
    <property type="term" value="P:amino acid activation for nonribosomal peptide biosynthetic process"/>
    <property type="evidence" value="ECO:0007669"/>
    <property type="project" value="TreeGrafter"/>
</dbReference>
<protein>
    <recommendedName>
        <fullName evidence="4">Carrier domain-containing protein</fullName>
    </recommendedName>
</protein>
<sequence>MTDLSARLGTLTPAQRALLDARLAGRAPGPAAPIPRRPDRDRGRLTLDQERLWLIHRLDPADPAYHVFSCSRLRGRLDRAALGRAARAVAARHEVLRSTFPAGPDARPVQVVHPDAAVDVRLVDLTGEPAAGREEAMRRAVDAEIRRPFDLATDRPLRLALVALGDAEHVLVGTFHHLVWDRASMGIFSAELAGFYGAYAGGPAHSPPGLPIQYADYAAWQPGWIEREVRRRHLPYWRDKLAGAPRTLDLPTDHPRPAVRRARGSRHEFRMSAELTAAVRGYARAANVTLNVALLAAWAYLLHRLAGTDDVVVGTTSSTRTRPGTEALIGYFLTMLPLRIAVPAAGSFADLVRSTRATMLGALDHHDTPLGLLLDELGGDRDPSRHPLYQVGFILVDFRHERPAPLPGLDVEPLRFDNGTVKDDLCLGVFDDKQTGDRLWGMIEYNSDLFAAGTVARLWRQLEHLLAAAVADPDRPLADLPLLSPADRAHLLAAGTAPPPATRPVTESVRERAAADPSALAVVAGDGRRTYGELLGRAAAVAAGLRARGVGADDVVAVCADRVADLPADLLGVLLAGAAYLPLDPALPAARLAAMVDRSGAVLALAPPERASLLAGSAAPVLDPAAVLADRPAAAAARTAAAATPRPDGRAFVVYTSGSTGRPKGVEVTHRGLAAVVAAMGDRLALTAADRVASVASISFDIFGLDLFGALTAGAALVLVDPAVAADARRLGPALDDAGATVLQSTPATTRLLLDAGWRNPRGIRLCSGGEALPAGQAAALTALPGPLCNAYGPTETTIYSTADRVAPGGPVTIGGPLPGSRAYVLDARLRPVPVGVPGELYLGGAGLARGYRGDPAGTAARFVADHLGGAPGARLYRTGDVVRWRDDGRLVFVGRNDDQVKVRGYRVEPAEVEAALDRHPAVRRSVVTVREDRPGDRRLVAHLVCAGAPPADADLRAHLRATLPAYLVPAAFVPIDAVPLTPTGKLDRRALPAPPVRPAAGRVAPRDAVEARVAAVWERVLDVRPVGVRDAFFDLGGHSLLVLRLMAAIEAEFGVGLPLSAIFRGATVESFARLLRDPYPDDLLGDADPAGAGARDGIPTTARPAGVDGGSAGLVRLRGGVGPAVFFAHAAGDDVTCYAACAAALRADRPAYALVPPPGVAYPTLAARAAAHAALIRRAQPDGPYAVVGWSHGGAHAHAAAAALERGGARTRLVLLDAQPPERIRADGPPTRAAVVALLAAHLAGGPPPDPGPAGSDAAADIAYLAGLAGVDPGRMAAVVAGWTVNLGLLHAHAPEPIAGPVTLVRAAGADPARFAEWERLTTGGLTRHAVAADHHGMLRPPHAGTVAAIIDAAAGAVTPGPTAAGSGS</sequence>
<dbReference type="FunFam" id="3.30.300.30:FF:000010">
    <property type="entry name" value="Enterobactin synthetase component F"/>
    <property type="match status" value="1"/>
</dbReference>
<dbReference type="InterPro" id="IPR001031">
    <property type="entry name" value="Thioesterase"/>
</dbReference>
<dbReference type="EMBL" id="BMQB01000009">
    <property type="protein sequence ID" value="GGK03630.1"/>
    <property type="molecule type" value="Genomic_DNA"/>
</dbReference>
<proteinExistence type="predicted"/>
<dbReference type="Pfam" id="PF00975">
    <property type="entry name" value="Thioesterase"/>
    <property type="match status" value="1"/>
</dbReference>
<gene>
    <name evidence="5" type="ORF">GCM10010123_36950</name>
</gene>
<dbReference type="RefSeq" id="WP_189171448.1">
    <property type="nucleotide sequence ID" value="NZ_BMQB01000009.1"/>
</dbReference>
<reference evidence="5" key="2">
    <citation type="submission" date="2020-09" db="EMBL/GenBank/DDBJ databases">
        <authorList>
            <person name="Sun Q."/>
            <person name="Ohkuma M."/>
        </authorList>
    </citation>
    <scope>NUCLEOTIDE SEQUENCE</scope>
    <source>
        <strain evidence="5">JCM 3090</strain>
    </source>
</reference>
<dbReference type="Gene3D" id="3.40.50.1820">
    <property type="entry name" value="alpha/beta hydrolase"/>
    <property type="match status" value="1"/>
</dbReference>
<dbReference type="PROSITE" id="PS00455">
    <property type="entry name" value="AMP_BINDING"/>
    <property type="match status" value="1"/>
</dbReference>
<dbReference type="GO" id="GO:0005737">
    <property type="term" value="C:cytoplasm"/>
    <property type="evidence" value="ECO:0007669"/>
    <property type="project" value="TreeGrafter"/>
</dbReference>
<dbReference type="InterPro" id="IPR023213">
    <property type="entry name" value="CAT-like_dom_sf"/>
</dbReference>
<dbReference type="Pfam" id="PF00501">
    <property type="entry name" value="AMP-binding"/>
    <property type="match status" value="1"/>
</dbReference>
<dbReference type="Gene3D" id="2.30.38.10">
    <property type="entry name" value="Luciferase, Domain 3"/>
    <property type="match status" value="1"/>
</dbReference>
<dbReference type="SUPFAM" id="SSF53474">
    <property type="entry name" value="alpha/beta-Hydrolases"/>
    <property type="match status" value="1"/>
</dbReference>
<dbReference type="NCBIfam" id="TIGR01733">
    <property type="entry name" value="AA-adenyl-dom"/>
    <property type="match status" value="1"/>
</dbReference>
<dbReference type="GO" id="GO:0008610">
    <property type="term" value="P:lipid biosynthetic process"/>
    <property type="evidence" value="ECO:0007669"/>
    <property type="project" value="UniProtKB-ARBA"/>
</dbReference>
<dbReference type="PANTHER" id="PTHR45527">
    <property type="entry name" value="NONRIBOSOMAL PEPTIDE SYNTHETASE"/>
    <property type="match status" value="1"/>
</dbReference>
<dbReference type="Gene3D" id="3.30.559.30">
    <property type="entry name" value="Nonribosomal peptide synthetase, condensation domain"/>
    <property type="match status" value="1"/>
</dbReference>
<dbReference type="SUPFAM" id="SSF52777">
    <property type="entry name" value="CoA-dependent acyltransferases"/>
    <property type="match status" value="2"/>
</dbReference>
<dbReference type="InterPro" id="IPR001242">
    <property type="entry name" value="Condensation_dom"/>
</dbReference>
<name>A0A8J3BHD6_9ACTN</name>
<dbReference type="InterPro" id="IPR009081">
    <property type="entry name" value="PP-bd_ACP"/>
</dbReference>
<dbReference type="InterPro" id="IPR020806">
    <property type="entry name" value="PKS_PP-bd"/>
</dbReference>
<dbReference type="SUPFAM" id="SSF56801">
    <property type="entry name" value="Acetyl-CoA synthetase-like"/>
    <property type="match status" value="1"/>
</dbReference>
<dbReference type="SMART" id="SM00824">
    <property type="entry name" value="PKS_TE"/>
    <property type="match status" value="1"/>
</dbReference>
<dbReference type="Gene3D" id="3.30.300.30">
    <property type="match status" value="1"/>
</dbReference>
<dbReference type="GO" id="GO:0044550">
    <property type="term" value="P:secondary metabolite biosynthetic process"/>
    <property type="evidence" value="ECO:0007669"/>
    <property type="project" value="TreeGrafter"/>
</dbReference>
<dbReference type="Gene3D" id="3.30.559.10">
    <property type="entry name" value="Chloramphenicol acetyltransferase-like domain"/>
    <property type="match status" value="1"/>
</dbReference>
<keyword evidence="6" id="KW-1185">Reference proteome</keyword>
<dbReference type="InterPro" id="IPR045851">
    <property type="entry name" value="AMP-bd_C_sf"/>
</dbReference>
<comment type="caution">
    <text evidence="5">The sequence shown here is derived from an EMBL/GenBank/DDBJ whole genome shotgun (WGS) entry which is preliminary data.</text>
</comment>
<dbReference type="GO" id="GO:0031177">
    <property type="term" value="F:phosphopantetheine binding"/>
    <property type="evidence" value="ECO:0007669"/>
    <property type="project" value="InterPro"/>
</dbReference>
<keyword evidence="2" id="KW-0596">Phosphopantetheine</keyword>
<dbReference type="InterPro" id="IPR000873">
    <property type="entry name" value="AMP-dep_synth/lig_dom"/>
</dbReference>
<evidence type="ECO:0000256" key="1">
    <source>
        <dbReference type="ARBA" id="ARBA00001957"/>
    </source>
</evidence>
<keyword evidence="3" id="KW-0597">Phosphoprotein</keyword>
<dbReference type="PROSITE" id="PS50075">
    <property type="entry name" value="CARRIER"/>
    <property type="match status" value="1"/>
</dbReference>
<dbReference type="SMART" id="SM00823">
    <property type="entry name" value="PKS_PP"/>
    <property type="match status" value="1"/>
</dbReference>
<dbReference type="SUPFAM" id="SSF47336">
    <property type="entry name" value="ACP-like"/>
    <property type="match status" value="1"/>
</dbReference>
<dbReference type="GO" id="GO:0003824">
    <property type="term" value="F:catalytic activity"/>
    <property type="evidence" value="ECO:0007669"/>
    <property type="project" value="InterPro"/>
</dbReference>
<dbReference type="InterPro" id="IPR036736">
    <property type="entry name" value="ACP-like_sf"/>
</dbReference>
<dbReference type="InterPro" id="IPR020845">
    <property type="entry name" value="AMP-binding_CS"/>
</dbReference>
<dbReference type="Gene3D" id="1.10.1200.10">
    <property type="entry name" value="ACP-like"/>
    <property type="match status" value="1"/>
</dbReference>
<evidence type="ECO:0000256" key="2">
    <source>
        <dbReference type="ARBA" id="ARBA00022450"/>
    </source>
</evidence>
<feature type="domain" description="Carrier" evidence="4">
    <location>
        <begin position="1005"/>
        <end position="1080"/>
    </location>
</feature>